<dbReference type="InterPro" id="IPR029063">
    <property type="entry name" value="SAM-dependent_MTases_sf"/>
</dbReference>
<dbReference type="Proteomes" id="UP001314263">
    <property type="component" value="Unassembled WGS sequence"/>
</dbReference>
<dbReference type="Pfam" id="PF02636">
    <property type="entry name" value="Methyltransf_28"/>
    <property type="match status" value="1"/>
</dbReference>
<comment type="similarity">
    <text evidence="2 7">Belongs to the NDUFAF7 family.</text>
</comment>
<keyword evidence="5 7" id="KW-0496">Mitochondrion</keyword>
<evidence type="ECO:0000313" key="8">
    <source>
        <dbReference type="EMBL" id="CAK0772959.1"/>
    </source>
</evidence>
<dbReference type="SUPFAM" id="SSF53335">
    <property type="entry name" value="S-adenosyl-L-methionine-dependent methyltransferases"/>
    <property type="match status" value="1"/>
</dbReference>
<reference evidence="8 9" key="1">
    <citation type="submission" date="2023-10" db="EMBL/GenBank/DDBJ databases">
        <authorList>
            <person name="Maclean D."/>
            <person name="Macfadyen A."/>
        </authorList>
    </citation>
    <scope>NUCLEOTIDE SEQUENCE [LARGE SCALE GENOMIC DNA]</scope>
</reference>
<comment type="caution">
    <text evidence="8">The sequence shown here is derived from an EMBL/GenBank/DDBJ whole genome shotgun (WGS) entry which is preliminary data.</text>
</comment>
<dbReference type="EC" id="2.1.1.320" evidence="7"/>
<dbReference type="GO" id="GO:0005739">
    <property type="term" value="C:mitochondrion"/>
    <property type="evidence" value="ECO:0007669"/>
    <property type="project" value="UniProtKB-SubCell"/>
</dbReference>
<evidence type="ECO:0000256" key="5">
    <source>
        <dbReference type="ARBA" id="ARBA00023128"/>
    </source>
</evidence>
<dbReference type="GO" id="GO:0035243">
    <property type="term" value="F:protein-arginine omega-N symmetric methyltransferase activity"/>
    <property type="evidence" value="ECO:0007669"/>
    <property type="project" value="UniProtKB-EC"/>
</dbReference>
<comment type="function">
    <text evidence="7">Arginine methyltransferase involved in the assembly or stability of mitochondrial NADH:ubiquinone oxidoreductase complex (complex I).</text>
</comment>
<keyword evidence="9" id="KW-1185">Reference proteome</keyword>
<comment type="subcellular location">
    <subcellularLocation>
        <location evidence="1 7">Mitochondrion</location>
    </subcellularLocation>
</comment>
<proteinExistence type="inferred from homology"/>
<name>A0AAV1I1G3_9CHLO</name>
<dbReference type="InterPro" id="IPR038375">
    <property type="entry name" value="NDUFAF7_sf"/>
</dbReference>
<dbReference type="AlphaFoldDB" id="A0AAV1I1G3"/>
<gene>
    <name evidence="8" type="ORF">CVIRNUC_004017</name>
</gene>
<evidence type="ECO:0000256" key="6">
    <source>
        <dbReference type="ARBA" id="ARBA00048612"/>
    </source>
</evidence>
<organism evidence="8 9">
    <name type="scientific">Coccomyxa viridis</name>
    <dbReference type="NCBI Taxonomy" id="1274662"/>
    <lineage>
        <taxon>Eukaryota</taxon>
        <taxon>Viridiplantae</taxon>
        <taxon>Chlorophyta</taxon>
        <taxon>core chlorophytes</taxon>
        <taxon>Trebouxiophyceae</taxon>
        <taxon>Trebouxiophyceae incertae sedis</taxon>
        <taxon>Coccomyxaceae</taxon>
        <taxon>Coccomyxa</taxon>
    </lineage>
</organism>
<dbReference type="EMBL" id="CAUYUE010000005">
    <property type="protein sequence ID" value="CAK0772959.1"/>
    <property type="molecule type" value="Genomic_DNA"/>
</dbReference>
<evidence type="ECO:0000256" key="7">
    <source>
        <dbReference type="RuleBase" id="RU364114"/>
    </source>
</evidence>
<keyword evidence="4 7" id="KW-0808">Transferase</keyword>
<dbReference type="InterPro" id="IPR003788">
    <property type="entry name" value="NDUFAF7"/>
</dbReference>
<keyword evidence="3 7" id="KW-0489">Methyltransferase</keyword>
<evidence type="ECO:0000256" key="2">
    <source>
        <dbReference type="ARBA" id="ARBA00005891"/>
    </source>
</evidence>
<evidence type="ECO:0000256" key="3">
    <source>
        <dbReference type="ARBA" id="ARBA00022603"/>
    </source>
</evidence>
<evidence type="ECO:0000256" key="1">
    <source>
        <dbReference type="ARBA" id="ARBA00004173"/>
    </source>
</evidence>
<dbReference type="Gene3D" id="3.40.50.12710">
    <property type="match status" value="1"/>
</dbReference>
<protein>
    <recommendedName>
        <fullName evidence="7">Protein arginine methyltransferase NDUFAF7</fullName>
        <ecNumber evidence="7">2.1.1.320</ecNumber>
    </recommendedName>
</protein>
<comment type="catalytic activity">
    <reaction evidence="6 7">
        <text>L-arginyl-[protein] + 2 S-adenosyl-L-methionine = N(omega),N(omega)'-dimethyl-L-arginyl-[protein] + 2 S-adenosyl-L-homocysteine + 2 H(+)</text>
        <dbReference type="Rhea" id="RHEA:48108"/>
        <dbReference type="Rhea" id="RHEA-COMP:10532"/>
        <dbReference type="Rhea" id="RHEA-COMP:11992"/>
        <dbReference type="ChEBI" id="CHEBI:15378"/>
        <dbReference type="ChEBI" id="CHEBI:29965"/>
        <dbReference type="ChEBI" id="CHEBI:57856"/>
        <dbReference type="ChEBI" id="CHEBI:59789"/>
        <dbReference type="ChEBI" id="CHEBI:88221"/>
        <dbReference type="EC" id="2.1.1.320"/>
    </reaction>
</comment>
<sequence>MLRKAAAGALLLRHNASQLILRRYLGTEEKTSGVLLRDFLQKSLYDPDQGYFTAARGPVPVGSVGRPLSFPQLAGEEGYRRAVREVYDTLETSWLTPSEIFTPFYGKAVANFILDKHSQMAEPGSSLNILEVGGGTGTLARDVLDHLRAAAPASYAQCSYTSVEISPQLADVQKRTVSKTAGHGSHHQVECRDAGDPMGWSQSADLCFILMMEVLDNCPHDRIHRDPSSGDWQQACVVEAEQDDQGRPGPAREVLRPLTDDLIRRCLATGPWEFNGKPLWHRVLDFALDAGSLGAEQAIFLPTKCLALLGTLCKARPNHCLLAADFDELPETTIPGKNAPLVASTEAGLARDHATLLVPPGTADIFFPTDFQMLDRMYNSTAKAAGKGAGLQTSVMKSRDFMRRYASLAETTCAGGYNPLLQDFKNTSFFVGQRFD</sequence>
<evidence type="ECO:0000256" key="4">
    <source>
        <dbReference type="ARBA" id="ARBA00022679"/>
    </source>
</evidence>
<dbReference type="PANTHER" id="PTHR12049:SF5">
    <property type="entry name" value="PROTEIN ARGININE METHYLTRANSFERASE NDUFAF7 HOMOLOG, MITOCHONDRIAL"/>
    <property type="match status" value="1"/>
</dbReference>
<accession>A0AAV1I1G3</accession>
<dbReference type="GO" id="GO:0032259">
    <property type="term" value="P:methylation"/>
    <property type="evidence" value="ECO:0007669"/>
    <property type="project" value="UniProtKB-KW"/>
</dbReference>
<evidence type="ECO:0000313" key="9">
    <source>
        <dbReference type="Proteomes" id="UP001314263"/>
    </source>
</evidence>
<dbReference type="PANTHER" id="PTHR12049">
    <property type="entry name" value="PROTEIN ARGININE METHYLTRANSFERASE NDUFAF7, MITOCHONDRIAL"/>
    <property type="match status" value="1"/>
</dbReference>